<dbReference type="RefSeq" id="WP_193996302.1">
    <property type="nucleotide sequence ID" value="NZ_JADEXP010000433.1"/>
</dbReference>
<evidence type="ECO:0000313" key="2">
    <source>
        <dbReference type="Proteomes" id="UP000615026"/>
    </source>
</evidence>
<proteinExistence type="predicted"/>
<dbReference type="Pfam" id="PF04255">
    <property type="entry name" value="DUF433"/>
    <property type="match status" value="1"/>
</dbReference>
<dbReference type="InterPro" id="IPR036388">
    <property type="entry name" value="WH-like_DNA-bd_sf"/>
</dbReference>
<dbReference type="PANTHER" id="PTHR34849:SF3">
    <property type="entry name" value="SSR2962 PROTEIN"/>
    <property type="match status" value="1"/>
</dbReference>
<keyword evidence="2" id="KW-1185">Reference proteome</keyword>
<name>A0A928ZZT7_LEPEC</name>
<dbReference type="AlphaFoldDB" id="A0A928ZZT7"/>
<organism evidence="1 2">
    <name type="scientific">Leptolyngbya cf. ectocarpi LEGE 11479</name>
    <dbReference type="NCBI Taxonomy" id="1828722"/>
    <lineage>
        <taxon>Bacteria</taxon>
        <taxon>Bacillati</taxon>
        <taxon>Cyanobacteriota</taxon>
        <taxon>Cyanophyceae</taxon>
        <taxon>Leptolyngbyales</taxon>
        <taxon>Leptolyngbyaceae</taxon>
        <taxon>Leptolyngbya group</taxon>
        <taxon>Leptolyngbya</taxon>
    </lineage>
</organism>
<dbReference type="Proteomes" id="UP000615026">
    <property type="component" value="Unassembled WGS sequence"/>
</dbReference>
<dbReference type="SUPFAM" id="SSF46689">
    <property type="entry name" value="Homeodomain-like"/>
    <property type="match status" value="1"/>
</dbReference>
<comment type="caution">
    <text evidence="1">The sequence shown here is derived from an EMBL/GenBank/DDBJ whole genome shotgun (WGS) entry which is preliminary data.</text>
</comment>
<gene>
    <name evidence="1" type="ORF">IQ260_27725</name>
</gene>
<dbReference type="PANTHER" id="PTHR34849">
    <property type="entry name" value="SSL5025 PROTEIN"/>
    <property type="match status" value="1"/>
</dbReference>
<dbReference type="InterPro" id="IPR009057">
    <property type="entry name" value="Homeodomain-like_sf"/>
</dbReference>
<reference evidence="1" key="1">
    <citation type="submission" date="2020-10" db="EMBL/GenBank/DDBJ databases">
        <authorList>
            <person name="Castelo-Branco R."/>
            <person name="Eusebio N."/>
            <person name="Adriana R."/>
            <person name="Vieira A."/>
            <person name="Brugerolle De Fraissinette N."/>
            <person name="Rezende De Castro R."/>
            <person name="Schneider M.P."/>
            <person name="Vasconcelos V."/>
            <person name="Leao P.N."/>
        </authorList>
    </citation>
    <scope>NUCLEOTIDE SEQUENCE</scope>
    <source>
        <strain evidence="1">LEGE 11479</strain>
    </source>
</reference>
<dbReference type="InterPro" id="IPR007367">
    <property type="entry name" value="DUF433"/>
</dbReference>
<protein>
    <submittedName>
        <fullName evidence="1">DUF433 domain-containing protein</fullName>
    </submittedName>
</protein>
<dbReference type="Gene3D" id="1.10.10.10">
    <property type="entry name" value="Winged helix-like DNA-binding domain superfamily/Winged helix DNA-binding domain"/>
    <property type="match status" value="1"/>
</dbReference>
<evidence type="ECO:0000313" key="1">
    <source>
        <dbReference type="EMBL" id="MBE9070438.1"/>
    </source>
</evidence>
<dbReference type="EMBL" id="JADEXP010000433">
    <property type="protein sequence ID" value="MBE9070438.1"/>
    <property type="molecule type" value="Genomic_DNA"/>
</dbReference>
<sequence length="81" mass="9003">MSTNQGPTSRITFNPEILGGKPIIRGLRISVAMILELLAKGASNQEILEDYPDLEMADIYAALLYAYRLVESEEVFERVAS</sequence>
<accession>A0A928ZZT7</accession>